<organism evidence="3 4">
    <name type="scientific">Plectus sambesii</name>
    <dbReference type="NCBI Taxonomy" id="2011161"/>
    <lineage>
        <taxon>Eukaryota</taxon>
        <taxon>Metazoa</taxon>
        <taxon>Ecdysozoa</taxon>
        <taxon>Nematoda</taxon>
        <taxon>Chromadorea</taxon>
        <taxon>Plectida</taxon>
        <taxon>Plectina</taxon>
        <taxon>Plectoidea</taxon>
        <taxon>Plectidae</taxon>
        <taxon>Plectus</taxon>
    </lineage>
</organism>
<feature type="compositionally biased region" description="Low complexity" evidence="1">
    <location>
        <begin position="42"/>
        <end position="51"/>
    </location>
</feature>
<keyword evidence="2" id="KW-1133">Transmembrane helix</keyword>
<dbReference type="GO" id="GO:0043252">
    <property type="term" value="P:sodium-independent organic anion transport"/>
    <property type="evidence" value="ECO:0007669"/>
    <property type="project" value="TreeGrafter"/>
</dbReference>
<sequence>MAALEGGDSSAAEDDRRRQPADTQSAPGDLAVFNCRPPPSTKSPTTKSPATKAHLAATLAHAAKDLPDIEILDPDQLGVDPASLQTQCGISWYRPKCLQRFATKNWMLFWMCWYCTVQGLLVNGLVPSSISTIERRFQMSMSTIGRVMQVGIFVSFGLLVSRTSAQVVLGGYTLMLFIAKRRREIRAPCLAVGVVP</sequence>
<feature type="transmembrane region" description="Helical" evidence="2">
    <location>
        <begin position="108"/>
        <end position="130"/>
    </location>
</feature>
<dbReference type="Proteomes" id="UP000887566">
    <property type="component" value="Unplaced"/>
</dbReference>
<keyword evidence="2" id="KW-0812">Transmembrane</keyword>
<feature type="region of interest" description="Disordered" evidence="1">
    <location>
        <begin position="1"/>
        <end position="51"/>
    </location>
</feature>
<dbReference type="AlphaFoldDB" id="A0A914VAS4"/>
<dbReference type="PANTHER" id="PTHR11388">
    <property type="entry name" value="ORGANIC ANION TRANSPORTER"/>
    <property type="match status" value="1"/>
</dbReference>
<protein>
    <submittedName>
        <fullName evidence="4">Uncharacterized protein</fullName>
    </submittedName>
</protein>
<keyword evidence="2" id="KW-0472">Membrane</keyword>
<dbReference type="GO" id="GO:0015347">
    <property type="term" value="F:sodium-independent organic anion transmembrane transporter activity"/>
    <property type="evidence" value="ECO:0007669"/>
    <property type="project" value="TreeGrafter"/>
</dbReference>
<dbReference type="Pfam" id="PF03137">
    <property type="entry name" value="OATP"/>
    <property type="match status" value="1"/>
</dbReference>
<dbReference type="InterPro" id="IPR004156">
    <property type="entry name" value="OATP"/>
</dbReference>
<dbReference type="GO" id="GO:0016323">
    <property type="term" value="C:basolateral plasma membrane"/>
    <property type="evidence" value="ECO:0007669"/>
    <property type="project" value="TreeGrafter"/>
</dbReference>
<dbReference type="WBParaSite" id="PSAMB.scaffold1731size28313.g14648.t1">
    <property type="protein sequence ID" value="PSAMB.scaffold1731size28313.g14648.t1"/>
    <property type="gene ID" value="PSAMB.scaffold1731size28313.g14648"/>
</dbReference>
<evidence type="ECO:0000256" key="1">
    <source>
        <dbReference type="SAM" id="MobiDB-lite"/>
    </source>
</evidence>
<evidence type="ECO:0000313" key="3">
    <source>
        <dbReference type="Proteomes" id="UP000887566"/>
    </source>
</evidence>
<keyword evidence="3" id="KW-1185">Reference proteome</keyword>
<name>A0A914VAS4_9BILA</name>
<evidence type="ECO:0000256" key="2">
    <source>
        <dbReference type="SAM" id="Phobius"/>
    </source>
</evidence>
<accession>A0A914VAS4</accession>
<reference evidence="4" key="1">
    <citation type="submission" date="2022-11" db="UniProtKB">
        <authorList>
            <consortium name="WormBaseParasite"/>
        </authorList>
    </citation>
    <scope>IDENTIFICATION</scope>
</reference>
<dbReference type="PANTHER" id="PTHR11388:SF151">
    <property type="entry name" value="SOLUTE CARRIER ORGANIC ANION TRANSPORTER FAMILY MEMBER"/>
    <property type="match status" value="1"/>
</dbReference>
<evidence type="ECO:0000313" key="4">
    <source>
        <dbReference type="WBParaSite" id="PSAMB.scaffold1731size28313.g14648.t1"/>
    </source>
</evidence>
<feature type="transmembrane region" description="Helical" evidence="2">
    <location>
        <begin position="150"/>
        <end position="178"/>
    </location>
</feature>
<proteinExistence type="predicted"/>